<evidence type="ECO:0000313" key="3">
    <source>
        <dbReference type="EMBL" id="CAH0522369.1"/>
    </source>
</evidence>
<feature type="region of interest" description="Disordered" evidence="1">
    <location>
        <begin position="388"/>
        <end position="439"/>
    </location>
</feature>
<name>A0AAU9LE49_9STRA</name>
<proteinExistence type="predicted"/>
<dbReference type="EMBL" id="CAKKTJ010000331">
    <property type="protein sequence ID" value="CAH0481951.1"/>
    <property type="molecule type" value="Genomic_DNA"/>
</dbReference>
<gene>
    <name evidence="3" type="ORF">PBS001_LOCUS8800</name>
    <name evidence="2" type="ORF">PBS003_LOCUS8550</name>
</gene>
<evidence type="ECO:0000313" key="4">
    <source>
        <dbReference type="Proteomes" id="UP001158986"/>
    </source>
</evidence>
<evidence type="ECO:0000256" key="1">
    <source>
        <dbReference type="SAM" id="MobiDB-lite"/>
    </source>
</evidence>
<accession>A0AAU9LE49</accession>
<sequence>MGCSQSKPTDVSVPDDNNAYVTKKEEFMEHKLEMSKIEEPEAEELKAKQDEEEPMDEASKILEPVAHTIDLTAMERTPGSSPVDVPDSVRANFSSFNISFIDPTVSAPTSATTEPNIASTRMTVMFKDLMKNDMEEIVTEKDTVHEVESNGETQTEEAAGEQDGVADMKMVEEQVAKEMEAPAARTEEHVATIETVKELTETEVIMDDVAAPHEEETGVEEQNDIKVEVAASSVGTEATTNIEEVNEVTEVAGKVEEGACMEAKEFVAGSEETGAVVEESVATVENTEKEYVVEPVVEVVADPSAENVAGYGKEEMMFEPAKDEIKVDESALKEASKEVMTKVAEPVVADSEKKTDDESATVTANNDASVAAEEFDVGVKAVAAAAKPGSAMEEVASVTTTQPEADVEKRPTVGCKSGGSSTTSEEDTETEYSGAARPNIAEKAASALVPVKKEAVETQTIEMTPAKESVVFN</sequence>
<evidence type="ECO:0000313" key="2">
    <source>
        <dbReference type="EMBL" id="CAH0481951.1"/>
    </source>
</evidence>
<dbReference type="AlphaFoldDB" id="A0AAU9LE49"/>
<protein>
    <submittedName>
        <fullName evidence="2">Uncharacterized protein</fullName>
    </submittedName>
</protein>
<dbReference type="EMBL" id="CAKLCB010000389">
    <property type="protein sequence ID" value="CAH0522369.1"/>
    <property type="molecule type" value="Genomic_DNA"/>
</dbReference>
<dbReference type="Proteomes" id="UP001160483">
    <property type="component" value="Unassembled WGS sequence"/>
</dbReference>
<feature type="region of interest" description="Disordered" evidence="1">
    <location>
        <begin position="31"/>
        <end position="57"/>
    </location>
</feature>
<feature type="region of interest" description="Disordered" evidence="1">
    <location>
        <begin position="1"/>
        <end position="20"/>
    </location>
</feature>
<organism evidence="2 5">
    <name type="scientific">Peronospora belbahrii</name>
    <dbReference type="NCBI Taxonomy" id="622444"/>
    <lineage>
        <taxon>Eukaryota</taxon>
        <taxon>Sar</taxon>
        <taxon>Stramenopiles</taxon>
        <taxon>Oomycota</taxon>
        <taxon>Peronosporomycetes</taxon>
        <taxon>Peronosporales</taxon>
        <taxon>Peronosporaceae</taxon>
        <taxon>Peronospora</taxon>
    </lineage>
</organism>
<evidence type="ECO:0000313" key="5">
    <source>
        <dbReference type="Proteomes" id="UP001160483"/>
    </source>
</evidence>
<keyword evidence="4" id="KW-1185">Reference proteome</keyword>
<feature type="compositionally biased region" description="Basic and acidic residues" evidence="1">
    <location>
        <begin position="31"/>
        <end position="49"/>
    </location>
</feature>
<reference evidence="2 4" key="1">
    <citation type="submission" date="2021-11" db="EMBL/GenBank/DDBJ databases">
        <authorList>
            <person name="Islam A."/>
            <person name="Islam S."/>
            <person name="Flora M.S."/>
            <person name="Rahman M."/>
            <person name="Ziaur R.M."/>
            <person name="Epstein J.H."/>
            <person name="Hassan M."/>
            <person name="Klassen M."/>
            <person name="Woodard K."/>
            <person name="Webb A."/>
            <person name="Webby R.J."/>
            <person name="El Zowalaty M.E."/>
        </authorList>
    </citation>
    <scope>NUCLEOTIDE SEQUENCE</scope>
    <source>
        <strain evidence="3">Pbs1</strain>
        <strain evidence="2">Pbs3</strain>
    </source>
</reference>
<dbReference type="Proteomes" id="UP001158986">
    <property type="component" value="Unassembled WGS sequence"/>
</dbReference>
<comment type="caution">
    <text evidence="2">The sequence shown here is derived from an EMBL/GenBank/DDBJ whole genome shotgun (WGS) entry which is preliminary data.</text>
</comment>